<dbReference type="AlphaFoldDB" id="A0A0A2SRG5"/>
<dbReference type="InterPro" id="IPR027417">
    <property type="entry name" value="P-loop_NTPase"/>
</dbReference>
<dbReference type="Proteomes" id="UP000054422">
    <property type="component" value="Unassembled WGS sequence"/>
</dbReference>
<keyword evidence="5" id="KW-1185">Reference proteome</keyword>
<evidence type="ECO:0000259" key="3">
    <source>
        <dbReference type="Pfam" id="PF00448"/>
    </source>
</evidence>
<gene>
    <name evidence="4" type="ORF">EP47_04980</name>
</gene>
<keyword evidence="2" id="KW-0342">GTP-binding</keyword>
<feature type="domain" description="SRP54-type proteins GTP-binding" evidence="3">
    <location>
        <begin position="149"/>
        <end position="237"/>
    </location>
</feature>
<protein>
    <recommendedName>
        <fullName evidence="3">SRP54-type proteins GTP-binding domain-containing protein</fullName>
    </recommendedName>
</protein>
<dbReference type="Pfam" id="PF00448">
    <property type="entry name" value="SRP54"/>
    <property type="match status" value="1"/>
</dbReference>
<reference evidence="4 5" key="1">
    <citation type="submission" date="2014-05" db="EMBL/GenBank/DDBJ databases">
        <authorList>
            <person name="Rizzardi K."/>
            <person name="Winiecka-Krusnell J."/>
            <person name="Ramliden M."/>
            <person name="Alm E."/>
            <person name="Andersson S."/>
            <person name="Byfors S."/>
        </authorList>
    </citation>
    <scope>NUCLEOTIDE SEQUENCE [LARGE SCALE GENOMIC DNA]</scope>
    <source>
        <strain evidence="4 5">LEGN</strain>
    </source>
</reference>
<dbReference type="EMBL" id="JNCF01000011">
    <property type="protein sequence ID" value="KGP63720.1"/>
    <property type="molecule type" value="Genomic_DNA"/>
</dbReference>
<name>A0A0A2SRG5_9GAMM</name>
<sequence length="244" mass="27556">MKLERFYAESMADALIKIQEKLGSEAVIYSQTSCANGVEVIAGLTHQEKDTTNFSSEQKENGPEPLSLLEKVASIDQNSLKTELIRIEKITLFQQRLRSLKFPSDFIEEYSSIYAEACEKEAILSNEIFIKLLFSHISLLENEIIDSQKICALIGPTGIGKSTSVAKLAKRFIDKYGSKNLGIISTDFQRIITKNQFHYFGKLLDIDIKYARNSLELKESIYFFSEKQLTLIDTAGLSLMTIKS</sequence>
<dbReference type="RefSeq" id="WP_035888095.1">
    <property type="nucleotide sequence ID" value="NZ_JNCF01000011.1"/>
</dbReference>
<dbReference type="OrthoDB" id="9778554at2"/>
<comment type="caution">
    <text evidence="4">The sequence shown here is derived from an EMBL/GenBank/DDBJ whole genome shotgun (WGS) entry which is preliminary data.</text>
</comment>
<organism evidence="4 5">
    <name type="scientific">Legionella norrlandica</name>
    <dbReference type="NCBI Taxonomy" id="1498499"/>
    <lineage>
        <taxon>Bacteria</taxon>
        <taxon>Pseudomonadati</taxon>
        <taxon>Pseudomonadota</taxon>
        <taxon>Gammaproteobacteria</taxon>
        <taxon>Legionellales</taxon>
        <taxon>Legionellaceae</taxon>
        <taxon>Legionella</taxon>
    </lineage>
</organism>
<dbReference type="SUPFAM" id="SSF52540">
    <property type="entry name" value="P-loop containing nucleoside triphosphate hydrolases"/>
    <property type="match status" value="1"/>
</dbReference>
<keyword evidence="1" id="KW-0547">Nucleotide-binding</keyword>
<proteinExistence type="predicted"/>
<dbReference type="Gene3D" id="3.40.50.300">
    <property type="entry name" value="P-loop containing nucleotide triphosphate hydrolases"/>
    <property type="match status" value="1"/>
</dbReference>
<accession>A0A0A2SRG5</accession>
<dbReference type="GO" id="GO:0006614">
    <property type="term" value="P:SRP-dependent cotranslational protein targeting to membrane"/>
    <property type="evidence" value="ECO:0007669"/>
    <property type="project" value="InterPro"/>
</dbReference>
<evidence type="ECO:0000256" key="2">
    <source>
        <dbReference type="ARBA" id="ARBA00023134"/>
    </source>
</evidence>
<evidence type="ECO:0000256" key="1">
    <source>
        <dbReference type="ARBA" id="ARBA00022741"/>
    </source>
</evidence>
<dbReference type="GO" id="GO:0005525">
    <property type="term" value="F:GTP binding"/>
    <property type="evidence" value="ECO:0007669"/>
    <property type="project" value="UniProtKB-KW"/>
</dbReference>
<evidence type="ECO:0000313" key="4">
    <source>
        <dbReference type="EMBL" id="KGP63720.1"/>
    </source>
</evidence>
<dbReference type="InterPro" id="IPR000897">
    <property type="entry name" value="SRP54_GTPase_dom"/>
</dbReference>
<dbReference type="STRING" id="1498499.EP47_04980"/>
<evidence type="ECO:0000313" key="5">
    <source>
        <dbReference type="Proteomes" id="UP000054422"/>
    </source>
</evidence>